<dbReference type="AlphaFoldDB" id="A0A2L2JSS2"/>
<dbReference type="GeneID" id="57070166"/>
<dbReference type="Proteomes" id="UP000471166">
    <property type="component" value="Unassembled WGS sequence"/>
</dbReference>
<evidence type="ECO:0000313" key="6">
    <source>
        <dbReference type="Proteomes" id="UP000290439"/>
    </source>
</evidence>
<dbReference type="EMBL" id="JAAGVB010000001">
    <property type="protein sequence ID" value="NEW30971.1"/>
    <property type="molecule type" value="Genomic_DNA"/>
</dbReference>
<proteinExistence type="predicted"/>
<evidence type="ECO:0000313" key="5">
    <source>
        <dbReference type="EMBL" id="VFA98801.1"/>
    </source>
</evidence>
<dbReference type="Proteomes" id="UP000290439">
    <property type="component" value="Chromosome"/>
</dbReference>
<dbReference type="Proteomes" id="UP000308349">
    <property type="component" value="Unassembled WGS sequence"/>
</dbReference>
<reference evidence="2 9" key="3">
    <citation type="submission" date="2020-01" db="EMBL/GenBank/DDBJ databases">
        <title>Genetics and antimicrobial susceptibilities of Nocardia species isolated from the soil; a comparison with species isolated from humans.</title>
        <authorList>
            <person name="Carrasco G."/>
            <person name="Monzon S."/>
            <person name="Sansegundo M."/>
            <person name="Garcia E."/>
            <person name="Garrido N."/>
            <person name="Medina M.J."/>
            <person name="Villalon P."/>
            <person name="Ramirez-Arocha A.C."/>
            <person name="Jimenez P."/>
            <person name="Cuesta I."/>
            <person name="Valdezate S."/>
        </authorList>
    </citation>
    <scope>NUCLEOTIDE SEQUENCE [LARGE SCALE GENOMIC DNA]</scope>
    <source>
        <strain evidence="2 9">CNM20110626</strain>
    </source>
</reference>
<dbReference type="Proteomes" id="UP000306378">
    <property type="component" value="Unassembled WGS sequence"/>
</dbReference>
<sequence length="80" mass="9097">MVTIEVRDIPDDDAEVLRQRAAAAGLSLEEHIREQLIASARRQYRVEALEDIRKALAANPLPGENPDQVVEDLRREFEDC</sequence>
<dbReference type="EMBL" id="LR215973">
    <property type="protein sequence ID" value="VFA98801.1"/>
    <property type="molecule type" value="Genomic_DNA"/>
</dbReference>
<dbReference type="InterPro" id="IPR010985">
    <property type="entry name" value="Ribbon_hlx_hlx"/>
</dbReference>
<dbReference type="SUPFAM" id="SSF47598">
    <property type="entry name" value="Ribbon-helix-helix"/>
    <property type="match status" value="1"/>
</dbReference>
<dbReference type="GO" id="GO:0006355">
    <property type="term" value="P:regulation of DNA-templated transcription"/>
    <property type="evidence" value="ECO:0007669"/>
    <property type="project" value="InterPro"/>
</dbReference>
<evidence type="ECO:0000313" key="4">
    <source>
        <dbReference type="EMBL" id="TLG16572.1"/>
    </source>
</evidence>
<feature type="domain" description="Antitoxin FitA-like ribbon-helix-helix" evidence="1">
    <location>
        <begin position="3"/>
        <end position="38"/>
    </location>
</feature>
<dbReference type="EMBL" id="VBUT01000003">
    <property type="protein sequence ID" value="TLF79288.1"/>
    <property type="molecule type" value="Genomic_DNA"/>
</dbReference>
<dbReference type="Pfam" id="PF22513">
    <property type="entry name" value="FitA-like_RHH"/>
    <property type="match status" value="1"/>
</dbReference>
<protein>
    <submittedName>
        <fullName evidence="3">Antitoxin</fullName>
    </submittedName>
</protein>
<evidence type="ECO:0000259" key="1">
    <source>
        <dbReference type="Pfam" id="PF22513"/>
    </source>
</evidence>
<dbReference type="EMBL" id="VBUU01000002">
    <property type="protein sequence ID" value="TLG16572.1"/>
    <property type="molecule type" value="Genomic_DNA"/>
</dbReference>
<reference evidence="7 8" key="2">
    <citation type="submission" date="2019-05" db="EMBL/GenBank/DDBJ databases">
        <title>Genomes sequences of two Nocardia cyriacigeorgica environmental isolates, type strains Nocardia asteroides ATCC 19247 and Nocardia cyriacigeorgica DSM 44484.</title>
        <authorList>
            <person name="Vautrin F."/>
            <person name="Bergeron E."/>
            <person name="Dubost A."/>
            <person name="Abrouk D."/>
            <person name="Rodriguez Nava V."/>
            <person name="Pujic P."/>
        </authorList>
    </citation>
    <scope>NUCLEOTIDE SEQUENCE [LARGE SCALE GENOMIC DNA]</scope>
    <source>
        <strain evidence="4 8">EML 1456</strain>
        <strain evidence="3 7">EML 446</strain>
    </source>
</reference>
<evidence type="ECO:0000313" key="9">
    <source>
        <dbReference type="Proteomes" id="UP000471166"/>
    </source>
</evidence>
<dbReference type="RefSeq" id="WP_014352098.1">
    <property type="nucleotide sequence ID" value="NZ_AP026975.1"/>
</dbReference>
<dbReference type="OMA" id="MRDWVIQ"/>
<name>A0A2L2JSS2_9NOCA</name>
<evidence type="ECO:0000313" key="3">
    <source>
        <dbReference type="EMBL" id="TLF79288.1"/>
    </source>
</evidence>
<organism evidence="3 7">
    <name type="scientific">Nocardia cyriacigeorgica</name>
    <dbReference type="NCBI Taxonomy" id="135487"/>
    <lineage>
        <taxon>Bacteria</taxon>
        <taxon>Bacillati</taxon>
        <taxon>Actinomycetota</taxon>
        <taxon>Actinomycetes</taxon>
        <taxon>Mycobacteriales</taxon>
        <taxon>Nocardiaceae</taxon>
        <taxon>Nocardia</taxon>
    </lineage>
</organism>
<dbReference type="InterPro" id="IPR053853">
    <property type="entry name" value="FitA-like_RHH"/>
</dbReference>
<accession>A0A2L2JSS2</accession>
<evidence type="ECO:0000313" key="2">
    <source>
        <dbReference type="EMBL" id="NEW30971.1"/>
    </source>
</evidence>
<evidence type="ECO:0000313" key="8">
    <source>
        <dbReference type="Proteomes" id="UP000308349"/>
    </source>
</evidence>
<reference evidence="5 6" key="1">
    <citation type="submission" date="2019-02" db="EMBL/GenBank/DDBJ databases">
        <authorList>
            <consortium name="Pathogen Informatics"/>
        </authorList>
    </citation>
    <scope>NUCLEOTIDE SEQUENCE [LARGE SCALE GENOMIC DNA]</scope>
    <source>
        <strain evidence="5 6">3012STDY6756504</strain>
    </source>
</reference>
<dbReference type="OrthoDB" id="7107936at2"/>
<gene>
    <name evidence="3" type="ORF">FEK34_07820</name>
    <name evidence="4" type="ORF">FEK35_04880</name>
    <name evidence="2" type="ORF">GV791_00155</name>
    <name evidence="5" type="ORF">NCTC10797_02577</name>
</gene>
<evidence type="ECO:0000313" key="7">
    <source>
        <dbReference type="Proteomes" id="UP000306378"/>
    </source>
</evidence>